<dbReference type="PANTHER" id="PTHR34598">
    <property type="entry name" value="BLL6449 PROTEIN"/>
    <property type="match status" value="1"/>
</dbReference>
<organism evidence="2 3">
    <name type="scientific">Psilocybe cf. subviscida</name>
    <dbReference type="NCBI Taxonomy" id="2480587"/>
    <lineage>
        <taxon>Eukaryota</taxon>
        <taxon>Fungi</taxon>
        <taxon>Dikarya</taxon>
        <taxon>Basidiomycota</taxon>
        <taxon>Agaricomycotina</taxon>
        <taxon>Agaricomycetes</taxon>
        <taxon>Agaricomycetidae</taxon>
        <taxon>Agaricales</taxon>
        <taxon>Agaricineae</taxon>
        <taxon>Strophariaceae</taxon>
        <taxon>Psilocybe</taxon>
    </lineage>
</organism>
<dbReference type="NCBIfam" id="NF041278">
    <property type="entry name" value="CmcJ_NvfI_EfuI"/>
    <property type="match status" value="1"/>
</dbReference>
<dbReference type="InterPro" id="IPR044053">
    <property type="entry name" value="AsaB-like"/>
</dbReference>
<evidence type="ECO:0008006" key="4">
    <source>
        <dbReference type="Google" id="ProtNLM"/>
    </source>
</evidence>
<accession>A0A8H5B5K4</accession>
<comment type="caution">
    <text evidence="2">The sequence shown here is derived from an EMBL/GenBank/DDBJ whole genome shotgun (WGS) entry which is preliminary data.</text>
</comment>
<name>A0A8H5B5K4_9AGAR</name>
<dbReference type="EMBL" id="JAACJJ010000042">
    <property type="protein sequence ID" value="KAF5316132.1"/>
    <property type="molecule type" value="Genomic_DNA"/>
</dbReference>
<protein>
    <recommendedName>
        <fullName evidence="4">Methyltransferase</fullName>
    </recommendedName>
</protein>
<dbReference type="AlphaFoldDB" id="A0A8H5B5K4"/>
<comment type="similarity">
    <text evidence="1">Belongs to the asaB hydroxylase/desaturase family.</text>
</comment>
<evidence type="ECO:0000256" key="1">
    <source>
        <dbReference type="ARBA" id="ARBA00023604"/>
    </source>
</evidence>
<sequence length="278" mass="32187">MSFPPAVDIVHSSLDFFHKTSDGQLPFIRLFNDGSGKPILNYVLKEEVVKIENIRGKEHLYTLDTSGFQFFRCDTRHTTFETKEDFEREYISEAVEFTKRLTDAIKVVPFELLQRRHTHETDNTIAQPVKFAHIDQTAWAALARARQNVSADELDVLLKGRFQIINLWRPITHAALDRPLAVCDYRSMDLEKDVVPFQLMYSDRMGELYLMKHHPRHQWKYLRGMDVGEVLVFKCYDSLDTPGLAKCSGHASFEDPTTPDSAPLRESVEVRMLVFYGE</sequence>
<dbReference type="PANTHER" id="PTHR34598:SF3">
    <property type="entry name" value="OXIDOREDUCTASE AN1597"/>
    <property type="match status" value="1"/>
</dbReference>
<keyword evidence="3" id="KW-1185">Reference proteome</keyword>
<proteinExistence type="inferred from homology"/>
<gene>
    <name evidence="2" type="ORF">D9619_006214</name>
</gene>
<reference evidence="2 3" key="1">
    <citation type="journal article" date="2020" name="ISME J.">
        <title>Uncovering the hidden diversity of litter-decomposition mechanisms in mushroom-forming fungi.</title>
        <authorList>
            <person name="Floudas D."/>
            <person name="Bentzer J."/>
            <person name="Ahren D."/>
            <person name="Johansson T."/>
            <person name="Persson P."/>
            <person name="Tunlid A."/>
        </authorList>
    </citation>
    <scope>NUCLEOTIDE SEQUENCE [LARGE SCALE GENOMIC DNA]</scope>
    <source>
        <strain evidence="2 3">CBS 101986</strain>
    </source>
</reference>
<evidence type="ECO:0000313" key="3">
    <source>
        <dbReference type="Proteomes" id="UP000567179"/>
    </source>
</evidence>
<dbReference type="OrthoDB" id="412788at2759"/>
<evidence type="ECO:0000313" key="2">
    <source>
        <dbReference type="EMBL" id="KAF5316132.1"/>
    </source>
</evidence>
<dbReference type="GO" id="GO:0016491">
    <property type="term" value="F:oxidoreductase activity"/>
    <property type="evidence" value="ECO:0007669"/>
    <property type="project" value="InterPro"/>
</dbReference>
<dbReference type="Proteomes" id="UP000567179">
    <property type="component" value="Unassembled WGS sequence"/>
</dbReference>